<comment type="caution">
    <text evidence="1">The sequence shown here is derived from an EMBL/GenBank/DDBJ whole genome shotgun (WGS) entry which is preliminary data.</text>
</comment>
<sequence length="129" mass="14233">MRCKKHPTDLGGSVAVCASCLQERLFFVIAVQEQALNYPETGLGSRSRRSHLLSPGQYRLIFSTRNSTPLLRRTSMATINGSTVLRRSKSRKLDLNSTQILDPAVLGQLNSQDSCNASPSWFANIIPGR</sequence>
<accession>A0ABD1TP31</accession>
<dbReference type="PANTHER" id="PTHR35486">
    <property type="entry name" value="EXPRESSED PROTEIN"/>
    <property type="match status" value="1"/>
</dbReference>
<organism evidence="1 2">
    <name type="scientific">Forsythia ovata</name>
    <dbReference type="NCBI Taxonomy" id="205694"/>
    <lineage>
        <taxon>Eukaryota</taxon>
        <taxon>Viridiplantae</taxon>
        <taxon>Streptophyta</taxon>
        <taxon>Embryophyta</taxon>
        <taxon>Tracheophyta</taxon>
        <taxon>Spermatophyta</taxon>
        <taxon>Magnoliopsida</taxon>
        <taxon>eudicotyledons</taxon>
        <taxon>Gunneridae</taxon>
        <taxon>Pentapetalae</taxon>
        <taxon>asterids</taxon>
        <taxon>lamiids</taxon>
        <taxon>Lamiales</taxon>
        <taxon>Oleaceae</taxon>
        <taxon>Forsythieae</taxon>
        <taxon>Forsythia</taxon>
    </lineage>
</organism>
<dbReference type="Proteomes" id="UP001604277">
    <property type="component" value="Unassembled WGS sequence"/>
</dbReference>
<gene>
    <name evidence="1" type="ORF">Fot_28468</name>
</gene>
<name>A0ABD1TP31_9LAMI</name>
<evidence type="ECO:0000313" key="1">
    <source>
        <dbReference type="EMBL" id="KAL2514497.1"/>
    </source>
</evidence>
<keyword evidence="2" id="KW-1185">Reference proteome</keyword>
<proteinExistence type="predicted"/>
<dbReference type="PANTHER" id="PTHR35486:SF1">
    <property type="entry name" value="OS02G0689500 PROTEIN"/>
    <property type="match status" value="1"/>
</dbReference>
<reference evidence="2" key="1">
    <citation type="submission" date="2024-07" db="EMBL/GenBank/DDBJ databases">
        <title>Two chromosome-level genome assemblies of Korean endemic species Abeliophyllum distichum and Forsythia ovata (Oleaceae).</title>
        <authorList>
            <person name="Jang H."/>
        </authorList>
    </citation>
    <scope>NUCLEOTIDE SEQUENCE [LARGE SCALE GENOMIC DNA]</scope>
</reference>
<evidence type="ECO:0000313" key="2">
    <source>
        <dbReference type="Proteomes" id="UP001604277"/>
    </source>
</evidence>
<protein>
    <submittedName>
        <fullName evidence="1">Uncharacterized protein</fullName>
    </submittedName>
</protein>
<dbReference type="AlphaFoldDB" id="A0ABD1TP31"/>
<dbReference type="EMBL" id="JBFOLJ010000008">
    <property type="protein sequence ID" value="KAL2514497.1"/>
    <property type="molecule type" value="Genomic_DNA"/>
</dbReference>